<gene>
    <name evidence="1" type="ORF">ACHAW5_000090</name>
</gene>
<name>A0ABD3QXV3_9STRA</name>
<protein>
    <submittedName>
        <fullName evidence="1">Uncharacterized protein</fullName>
    </submittedName>
</protein>
<dbReference type="AlphaFoldDB" id="A0ABD3QXV3"/>
<reference evidence="1 2" key="1">
    <citation type="submission" date="2024-10" db="EMBL/GenBank/DDBJ databases">
        <title>Updated reference genomes for cyclostephanoid diatoms.</title>
        <authorList>
            <person name="Roberts W.R."/>
            <person name="Alverson A.J."/>
        </authorList>
    </citation>
    <scope>NUCLEOTIDE SEQUENCE [LARGE SCALE GENOMIC DNA]</scope>
    <source>
        <strain evidence="1 2">AJA276-08</strain>
    </source>
</reference>
<dbReference type="EMBL" id="JALLAZ020000074">
    <property type="protein sequence ID" value="KAL3804616.1"/>
    <property type="molecule type" value="Genomic_DNA"/>
</dbReference>
<dbReference type="Proteomes" id="UP001530315">
    <property type="component" value="Unassembled WGS sequence"/>
</dbReference>
<evidence type="ECO:0000313" key="2">
    <source>
        <dbReference type="Proteomes" id="UP001530315"/>
    </source>
</evidence>
<organism evidence="1 2">
    <name type="scientific">Stephanodiscus triporus</name>
    <dbReference type="NCBI Taxonomy" id="2934178"/>
    <lineage>
        <taxon>Eukaryota</taxon>
        <taxon>Sar</taxon>
        <taxon>Stramenopiles</taxon>
        <taxon>Ochrophyta</taxon>
        <taxon>Bacillariophyta</taxon>
        <taxon>Coscinodiscophyceae</taxon>
        <taxon>Thalassiosirophycidae</taxon>
        <taxon>Stephanodiscales</taxon>
        <taxon>Stephanodiscaceae</taxon>
        <taxon>Stephanodiscus</taxon>
    </lineage>
</organism>
<keyword evidence="2" id="KW-1185">Reference proteome</keyword>
<comment type="caution">
    <text evidence="1">The sequence shown here is derived from an EMBL/GenBank/DDBJ whole genome shotgun (WGS) entry which is preliminary data.</text>
</comment>
<evidence type="ECO:0000313" key="1">
    <source>
        <dbReference type="EMBL" id="KAL3804616.1"/>
    </source>
</evidence>
<proteinExistence type="predicted"/>
<sequence>MISIAISPFRRAVVSPARNIVAQRHLSMACARSVDKLNNILEEYRARNYSQEFPKRFQKEIVHAATVDCGRRAVSAEGIEHVLQNIGMGHRMSRSEIEGIVSEVGTCPVGQDGTSRCVISADQMLDLISKKYPRGISYSQEFPKRFQKEIVHAATVDCGRRAVSAEGIEHVLQNIGMGHRMSRSEIEGIVSEVGTCPVGQDGTSRCVISADQMLDLISKNWEVTSRA</sequence>
<accession>A0ABD3QXV3</accession>